<dbReference type="EMBL" id="BMAV01025303">
    <property type="protein sequence ID" value="GFS40405.1"/>
    <property type="molecule type" value="Genomic_DNA"/>
</dbReference>
<sequence>MQVELIHLSSVILFPLGIKCILSQKKTSNPRSWPNNDQFSRLKVKQESDKEGEANREHDSQIPFALVFISCSILKFFQRLFRILYIVTLFEVKLKKNKSLLVCSTSTFVSPPVDFDHYV</sequence>
<evidence type="ECO:0000313" key="3">
    <source>
        <dbReference type="Proteomes" id="UP000886998"/>
    </source>
</evidence>
<feature type="compositionally biased region" description="Basic and acidic residues" evidence="1">
    <location>
        <begin position="44"/>
        <end position="57"/>
    </location>
</feature>
<organism evidence="2 3">
    <name type="scientific">Trichonephila inaurata madagascariensis</name>
    <dbReference type="NCBI Taxonomy" id="2747483"/>
    <lineage>
        <taxon>Eukaryota</taxon>
        <taxon>Metazoa</taxon>
        <taxon>Ecdysozoa</taxon>
        <taxon>Arthropoda</taxon>
        <taxon>Chelicerata</taxon>
        <taxon>Arachnida</taxon>
        <taxon>Araneae</taxon>
        <taxon>Araneomorphae</taxon>
        <taxon>Entelegynae</taxon>
        <taxon>Araneoidea</taxon>
        <taxon>Nephilidae</taxon>
        <taxon>Trichonephila</taxon>
        <taxon>Trichonephila inaurata</taxon>
    </lineage>
</organism>
<gene>
    <name evidence="2" type="ORF">TNIN_439931</name>
</gene>
<accession>A0A8X6MCB0</accession>
<feature type="compositionally biased region" description="Polar residues" evidence="1">
    <location>
        <begin position="26"/>
        <end position="39"/>
    </location>
</feature>
<dbReference type="Proteomes" id="UP000886998">
    <property type="component" value="Unassembled WGS sequence"/>
</dbReference>
<evidence type="ECO:0000256" key="1">
    <source>
        <dbReference type="SAM" id="MobiDB-lite"/>
    </source>
</evidence>
<name>A0A8X6MCB0_9ARAC</name>
<evidence type="ECO:0000313" key="2">
    <source>
        <dbReference type="EMBL" id="GFS40405.1"/>
    </source>
</evidence>
<comment type="caution">
    <text evidence="2">The sequence shown here is derived from an EMBL/GenBank/DDBJ whole genome shotgun (WGS) entry which is preliminary data.</text>
</comment>
<keyword evidence="3" id="KW-1185">Reference proteome</keyword>
<proteinExistence type="predicted"/>
<reference evidence="2" key="1">
    <citation type="submission" date="2020-08" db="EMBL/GenBank/DDBJ databases">
        <title>Multicomponent nature underlies the extraordinary mechanical properties of spider dragline silk.</title>
        <authorList>
            <person name="Kono N."/>
            <person name="Nakamura H."/>
            <person name="Mori M."/>
            <person name="Yoshida Y."/>
            <person name="Ohtoshi R."/>
            <person name="Malay A.D."/>
            <person name="Moran D.A.P."/>
            <person name="Tomita M."/>
            <person name="Numata K."/>
            <person name="Arakawa K."/>
        </authorList>
    </citation>
    <scope>NUCLEOTIDE SEQUENCE</scope>
</reference>
<protein>
    <submittedName>
        <fullName evidence="2">Uncharacterized protein</fullName>
    </submittedName>
</protein>
<feature type="region of interest" description="Disordered" evidence="1">
    <location>
        <begin position="26"/>
        <end position="57"/>
    </location>
</feature>
<dbReference type="AlphaFoldDB" id="A0A8X6MCB0"/>